<dbReference type="Gene3D" id="3.30.420.430">
    <property type="match status" value="3"/>
</dbReference>
<dbReference type="SUPFAM" id="SSF51120">
    <property type="entry name" value="beta-Roll"/>
    <property type="match status" value="1"/>
</dbReference>
<dbReference type="InterPro" id="IPR044016">
    <property type="entry name" value="Big_13"/>
</dbReference>
<name>A0A5Q0M6D8_VARPD</name>
<evidence type="ECO:0000313" key="3">
    <source>
        <dbReference type="Proteomes" id="UP000326780"/>
    </source>
</evidence>
<feature type="domain" description="Bacterial Ig-like" evidence="1">
    <location>
        <begin position="149"/>
        <end position="236"/>
    </location>
</feature>
<dbReference type="Pfam" id="PF19077">
    <property type="entry name" value="Big_13"/>
    <property type="match status" value="4"/>
</dbReference>
<proteinExistence type="predicted"/>
<evidence type="ECO:0000313" key="2">
    <source>
        <dbReference type="EMBL" id="QFZ84367.1"/>
    </source>
</evidence>
<feature type="domain" description="Bacterial Ig-like" evidence="1">
    <location>
        <begin position="861"/>
        <end position="949"/>
    </location>
</feature>
<gene>
    <name evidence="2" type="ORF">GFK26_17160</name>
</gene>
<organism evidence="2 3">
    <name type="scientific">Variovorax paradoxus</name>
    <dbReference type="NCBI Taxonomy" id="34073"/>
    <lineage>
        <taxon>Bacteria</taxon>
        <taxon>Pseudomonadati</taxon>
        <taxon>Pseudomonadota</taxon>
        <taxon>Betaproteobacteria</taxon>
        <taxon>Burkholderiales</taxon>
        <taxon>Comamonadaceae</taxon>
        <taxon>Variovorax</taxon>
    </lineage>
</organism>
<protein>
    <recommendedName>
        <fullName evidence="1">Bacterial Ig-like domain-containing protein</fullName>
    </recommendedName>
</protein>
<feature type="domain" description="Bacterial Ig-like" evidence="1">
    <location>
        <begin position="270"/>
        <end position="348"/>
    </location>
</feature>
<dbReference type="NCBIfam" id="NF033510">
    <property type="entry name" value="Ca_tandemer"/>
    <property type="match status" value="4"/>
</dbReference>
<dbReference type="EMBL" id="CP045644">
    <property type="protein sequence ID" value="QFZ84367.1"/>
    <property type="molecule type" value="Genomic_DNA"/>
</dbReference>
<dbReference type="InterPro" id="IPR013783">
    <property type="entry name" value="Ig-like_fold"/>
</dbReference>
<feature type="domain" description="Bacterial Ig-like" evidence="1">
    <location>
        <begin position="54"/>
        <end position="132"/>
    </location>
</feature>
<dbReference type="RefSeq" id="WP_153283008.1">
    <property type="nucleotide sequence ID" value="NZ_CP045644.1"/>
</dbReference>
<sequence>MASENTNVVVDDNKNNKHIDEARSASAQTFASQTPTLSGAFDDAGDIQNAMAPGGVTDDRQPGFHGLGTPGDTVLIKDNGTEIGRALVGDNGLWSFTPSIDLAEGLHAITLVARDPSGNESAASAPFNFEIDVTPPDASKLAVTGVTDAVGGITGNVLSGAATDDARPLLSGISTGTPGHTVTVIVKDSTGTHELGQATIGENGHWTFQVDSPLAAGQNTFMLVETDRAGNETWPTGRYTVNVNTDKPSAPVIDSVFDDVGAPHMLQPGEATNDAKPTLAGTAQANHIVKFYDGATFLGQAVADANGKWEFTPLTALTDGAYNITAESTNPLGQTSDASSAWNFVVDTTAPTQTATVTDIGKDSGFDADDHLTNDGSAGRLLQGKLSAALAAGETLQVSTDGGQTWKAAFVAGDTWSAQDDNSHTGDWSVQTRVIDAAGNLGAVQSQAMAMDTAAPVAATQVTVSSAGVEVRFNPANVAVGHKVSLIVREDHFDHALTAADIAAGKVLIPGFTPQDAGGLSVAISDAAGNVSPYISPPFQGRETLDNLPKISVETPQHTTSTGVAIEMVYGYIEPFDATHLYLSAKGIVNFKLPDPAKFVEIEYGNTHAAPFGKVEFYSAEGVLLGTKNMLYSPGSPDPMLKLGLSSQTPIAYIKVYSLDAGTSPGVSDAILLGDLTWSGGGQSSTSAQYQTLTDASAGTLHGGSENNVFTVTDVKHLADSALSGNAGLDTFKLSAANQVLDLTSLGHKVSAIEIIDITGTGNNALTLSLAEVLENGAVDQFVANGRVQMMVKGNAGDAVSLLDVLPNGTDPGDWVKGANVTIDGVVYEVYAHSGFKADLLVQQGVTVTLQITIDRVLDDVGAITGAIDKGGFTDDTTPTLQGKAAAGGTVKVYDGATLLGSAVADASGKWSFTPGTALSEGLHNLSATVTPAGGSESARTGVFDLTVDLNRPTATVTDIGKDSGFSADDYLTNDGGAGRLMMGQLSASLAAGETLQVSIDGGTTWKAAFVDGAKWSAQDDNSHTGDWTVQTRVVDVAGNAGPVKSQAMAMDTVAPDAPTKVVVSSGGVEVQFNSTNVVAGHKISVKFGDKYIDQILTESNIAAGKVIVSNPNSPTFLNFNSISSQPVGSVTLGDLKITSQDGLSGYKTPDGTPSFGTTGNSLLLGRSTSSTHYKTTFEFSKGKDYVSFNLGGHDGLGEIVFYDVAGNNIGSIRVLDHSKFPELFQIIQFSAPIGSEIGGFVFTSERDSNSSAIDDFQIGRPLASTEISAAIVDPAGNASQYRDSEGLKNPAASQTLTEASAGTLYGGSDNNVFTVTDVKHLADSAIAGNGGLDTLQLTGANQILDLTDLGRKVSGIEIIDLTGTGNNMLNLSLGDVMENGAVDQFVATGRVQMLVKGNAGDKVTLSDLLPNGTDPGNWVKGANVTINGVVYEVYAHSGFGADLLVQQGVTVTLQNTGAGTFHINPEAEAYVLDHTTQTYTDSDDAFIARLGFADRLEGGAGNDTFTQVGTSDVVHGGAGDDVIRVNSGDFTRIEGGLGIDTLVMDGKSMHIDLSALGMKVQGFERFDLGAGGNTLALSAADVLAGGARDMVTADGKVQMLVNGANGDVDLLGGSDGWSQGSNTTVGDVTYTVYTNLAGTAELLVEDKVHVTIM</sequence>
<dbReference type="Gene3D" id="2.60.40.10">
    <property type="entry name" value="Immunoglobulins"/>
    <property type="match status" value="2"/>
</dbReference>
<accession>A0A5Q0M6D8</accession>
<evidence type="ECO:0000259" key="1">
    <source>
        <dbReference type="Pfam" id="PF19077"/>
    </source>
</evidence>
<reference evidence="2 3" key="1">
    <citation type="submission" date="2019-10" db="EMBL/GenBank/DDBJ databases">
        <title>Complete genome sequence of Variovorax paradoxus 5C-2.</title>
        <authorList>
            <person name="Gogoleva N.E."/>
            <person name="Balkin A.S."/>
        </authorList>
    </citation>
    <scope>NUCLEOTIDE SEQUENCE [LARGE SCALE GENOMIC DNA]</scope>
    <source>
        <strain evidence="2 3">5C-2</strain>
    </source>
</reference>
<dbReference type="Proteomes" id="UP000326780">
    <property type="component" value="Chromosome"/>
</dbReference>
<dbReference type="InterPro" id="IPR011049">
    <property type="entry name" value="Serralysin-like_metalloprot_C"/>
</dbReference>